<dbReference type="Pfam" id="PF00258">
    <property type="entry name" value="Flavodoxin_1"/>
    <property type="match status" value="1"/>
</dbReference>
<dbReference type="InterPro" id="IPR029039">
    <property type="entry name" value="Flavoprotein-like_sf"/>
</dbReference>
<name>A0ABS2F0V8_9ACTN</name>
<dbReference type="PANTHER" id="PTHR43717:SF1">
    <property type="entry name" value="ANAEROBIC NITRIC OXIDE REDUCTASE FLAVORUBREDOXIN"/>
    <property type="match status" value="1"/>
</dbReference>
<keyword evidence="4" id="KW-1185">Reference proteome</keyword>
<dbReference type="SMART" id="SM00849">
    <property type="entry name" value="Lactamase_B"/>
    <property type="match status" value="1"/>
</dbReference>
<dbReference type="SUPFAM" id="SSF52218">
    <property type="entry name" value="Flavoproteins"/>
    <property type="match status" value="1"/>
</dbReference>
<dbReference type="SUPFAM" id="SSF56281">
    <property type="entry name" value="Metallo-hydrolase/oxidoreductase"/>
    <property type="match status" value="1"/>
</dbReference>
<reference evidence="3 4" key="1">
    <citation type="journal article" date="2021" name="Sci. Rep.">
        <title>The distribution of antibiotic resistance genes in chicken gut microbiota commensals.</title>
        <authorList>
            <person name="Juricova H."/>
            <person name="Matiasovicova J."/>
            <person name="Kubasova T."/>
            <person name="Cejkova D."/>
            <person name="Rychlik I."/>
        </authorList>
    </citation>
    <scope>NUCLEOTIDE SEQUENCE [LARGE SCALE GENOMIC DNA]</scope>
    <source>
        <strain evidence="3 4">An794</strain>
    </source>
</reference>
<dbReference type="InterPro" id="IPR016440">
    <property type="entry name" value="Rubredoxin-O_OxRdtase"/>
</dbReference>
<accession>A0ABS2F0V8</accession>
<dbReference type="InterPro" id="IPR036866">
    <property type="entry name" value="RibonucZ/Hydroxyglut_hydro"/>
</dbReference>
<sequence length="396" mass="43868">MLSAVQIKPDVYWVGALDWNAREFHGYTTEAGITYNAYLIMDEKVTLIDTAKITFVDELVQRISSVIDPSKIDVLIANHVEMDHSGSTPRIRELAPNCQIYCSAPQGVKNMTAHYGDLGYNGVKTGDTLCIGKRTLAFVQTPMVHWPDNMVTYDAYDKILFSNDAFGQHFASSARFDDENDMCEVMHQAHKYYANIVQPYRAQAAAAVKAVRGLGPDALDLICPAHGVIWRSYVEDILRAYEGFVSGELQERAVVVYDSMWHSTEQIARALVDGFLAAGIPAQLMDLKENHISNVMDVFMDCKYVCVGSPTLNSQMLPTVASFLTYMKGLSPKNGDRVGLAFGSYGWAPLGPNNVGKELETAGFKLPEKTFAVNWIPSEEQLTEARDLVARLVAAE</sequence>
<dbReference type="PIRSF" id="PIRSF005243">
    <property type="entry name" value="ROO"/>
    <property type="match status" value="1"/>
</dbReference>
<dbReference type="InterPro" id="IPR001279">
    <property type="entry name" value="Metallo-B-lactamas"/>
</dbReference>
<dbReference type="Gene3D" id="3.60.15.10">
    <property type="entry name" value="Ribonuclease Z/Hydroxyacylglutathione hydrolase-like"/>
    <property type="match status" value="1"/>
</dbReference>
<protein>
    <submittedName>
        <fullName evidence="3">FprA family A-type flavoprotein</fullName>
    </submittedName>
</protein>
<dbReference type="EMBL" id="JACSNQ010000003">
    <property type="protein sequence ID" value="MBM6774502.1"/>
    <property type="molecule type" value="Genomic_DNA"/>
</dbReference>
<gene>
    <name evidence="3" type="ORF">H9X80_02935</name>
</gene>
<dbReference type="Pfam" id="PF19583">
    <property type="entry name" value="ODP"/>
    <property type="match status" value="1"/>
</dbReference>
<evidence type="ECO:0000313" key="3">
    <source>
        <dbReference type="EMBL" id="MBM6774502.1"/>
    </source>
</evidence>
<proteinExistence type="inferred from homology"/>
<evidence type="ECO:0000259" key="2">
    <source>
        <dbReference type="PROSITE" id="PS50902"/>
    </source>
</evidence>
<dbReference type="InterPro" id="IPR008254">
    <property type="entry name" value="Flavodoxin/NO_synth"/>
</dbReference>
<dbReference type="CDD" id="cd07709">
    <property type="entry name" value="flavodiiron_proteins_MBL-fold"/>
    <property type="match status" value="1"/>
</dbReference>
<evidence type="ECO:0000313" key="4">
    <source>
        <dbReference type="Proteomes" id="UP000712527"/>
    </source>
</evidence>
<dbReference type="PANTHER" id="PTHR43717">
    <property type="entry name" value="ANAEROBIC NITRIC OXIDE REDUCTASE FLAVORUBREDOXIN"/>
    <property type="match status" value="1"/>
</dbReference>
<organism evidence="3 4">
    <name type="scientific">Olsenella profusa</name>
    <dbReference type="NCBI Taxonomy" id="138595"/>
    <lineage>
        <taxon>Bacteria</taxon>
        <taxon>Bacillati</taxon>
        <taxon>Actinomycetota</taxon>
        <taxon>Coriobacteriia</taxon>
        <taxon>Coriobacteriales</taxon>
        <taxon>Atopobiaceae</taxon>
        <taxon>Olsenella</taxon>
    </lineage>
</organism>
<evidence type="ECO:0000256" key="1">
    <source>
        <dbReference type="ARBA" id="ARBA00007121"/>
    </source>
</evidence>
<feature type="domain" description="Flavodoxin-like" evidence="2">
    <location>
        <begin position="253"/>
        <end position="393"/>
    </location>
</feature>
<dbReference type="Proteomes" id="UP000712527">
    <property type="component" value="Unassembled WGS sequence"/>
</dbReference>
<dbReference type="PROSITE" id="PS50902">
    <property type="entry name" value="FLAVODOXIN_LIKE"/>
    <property type="match status" value="1"/>
</dbReference>
<dbReference type="InterPro" id="IPR045761">
    <property type="entry name" value="ODP_dom"/>
</dbReference>
<dbReference type="Gene3D" id="3.40.50.360">
    <property type="match status" value="1"/>
</dbReference>
<dbReference type="RefSeq" id="WP_204792851.1">
    <property type="nucleotide sequence ID" value="NZ_JACSNQ010000003.1"/>
</dbReference>
<comment type="caution">
    <text evidence="3">The sequence shown here is derived from an EMBL/GenBank/DDBJ whole genome shotgun (WGS) entry which is preliminary data.</text>
</comment>
<comment type="similarity">
    <text evidence="1">In the N-terminal section; belongs to the zinc metallo-hydrolase group 3 family.</text>
</comment>